<evidence type="ECO:0000256" key="1">
    <source>
        <dbReference type="SAM" id="MobiDB-lite"/>
    </source>
</evidence>
<dbReference type="InParanoid" id="F4WVT4"/>
<gene>
    <name evidence="3" type="ORF">G5I_10037</name>
</gene>
<feature type="compositionally biased region" description="Acidic residues" evidence="1">
    <location>
        <begin position="147"/>
        <end position="162"/>
    </location>
</feature>
<dbReference type="AlphaFoldDB" id="F4WVT4"/>
<feature type="region of interest" description="Disordered" evidence="1">
    <location>
        <begin position="132"/>
        <end position="201"/>
    </location>
</feature>
<dbReference type="SUPFAM" id="SSF47954">
    <property type="entry name" value="Cyclin-like"/>
    <property type="match status" value="1"/>
</dbReference>
<dbReference type="EMBL" id="GL888398">
    <property type="protein sequence ID" value="EGI61664.1"/>
    <property type="molecule type" value="Genomic_DNA"/>
</dbReference>
<accession>F4WVT4</accession>
<evidence type="ECO:0000313" key="3">
    <source>
        <dbReference type="EMBL" id="EGI61664.1"/>
    </source>
</evidence>
<dbReference type="Gene3D" id="1.10.472.10">
    <property type="entry name" value="Cyclin-like"/>
    <property type="match status" value="1"/>
</dbReference>
<feature type="domain" description="Cyclin C-terminal" evidence="2">
    <location>
        <begin position="6"/>
        <end position="50"/>
    </location>
</feature>
<feature type="compositionally biased region" description="Basic and acidic residues" evidence="1">
    <location>
        <begin position="169"/>
        <end position="178"/>
    </location>
</feature>
<dbReference type="Proteomes" id="UP000007755">
    <property type="component" value="Unassembled WGS sequence"/>
</dbReference>
<feature type="region of interest" description="Disordered" evidence="1">
    <location>
        <begin position="56"/>
        <end position="113"/>
    </location>
</feature>
<organism evidence="4">
    <name type="scientific">Acromyrmex echinatior</name>
    <name type="common">Panamanian leafcutter ant</name>
    <name type="synonym">Acromyrmex octospinosus echinatior</name>
    <dbReference type="NCBI Taxonomy" id="103372"/>
    <lineage>
        <taxon>Eukaryota</taxon>
        <taxon>Metazoa</taxon>
        <taxon>Ecdysozoa</taxon>
        <taxon>Arthropoda</taxon>
        <taxon>Hexapoda</taxon>
        <taxon>Insecta</taxon>
        <taxon>Pterygota</taxon>
        <taxon>Neoptera</taxon>
        <taxon>Endopterygota</taxon>
        <taxon>Hymenoptera</taxon>
        <taxon>Apocrita</taxon>
        <taxon>Aculeata</taxon>
        <taxon>Formicoidea</taxon>
        <taxon>Formicidae</taxon>
        <taxon>Myrmicinae</taxon>
        <taxon>Acromyrmex</taxon>
    </lineage>
</organism>
<dbReference type="Pfam" id="PF02984">
    <property type="entry name" value="Cyclin_C"/>
    <property type="match status" value="1"/>
</dbReference>
<feature type="compositionally biased region" description="Basic and acidic residues" evidence="1">
    <location>
        <begin position="185"/>
        <end position="201"/>
    </location>
</feature>
<sequence>MHILSRLSMPHTCDTVMVRRHAQTFIALSAREYKFSMYTPSMIAAARLFARLPRANRGDDLTGRSREHRSPRKRKRTPDNEHRSPECTAEAAGGPEQHESGENTGTREGGHANRRQGCTFLKTAVGGHSVGADTSVSLIAEEKLPSSEEEMKEDNDDDDDEQLEKKRRVVEERQDVLEAKCNTEPADRHSEQKTSFEESRD</sequence>
<dbReference type="InterPro" id="IPR036915">
    <property type="entry name" value="Cyclin-like_sf"/>
</dbReference>
<dbReference type="InterPro" id="IPR004367">
    <property type="entry name" value="Cyclin_C-dom"/>
</dbReference>
<keyword evidence="4" id="KW-1185">Reference proteome</keyword>
<evidence type="ECO:0000259" key="2">
    <source>
        <dbReference type="Pfam" id="PF02984"/>
    </source>
</evidence>
<feature type="compositionally biased region" description="Basic and acidic residues" evidence="1">
    <location>
        <begin position="56"/>
        <end position="65"/>
    </location>
</feature>
<dbReference type="CDD" id="cd20516">
    <property type="entry name" value="CYCLIN_CCND_rpt2"/>
    <property type="match status" value="1"/>
</dbReference>
<protein>
    <submittedName>
        <fullName evidence="3">G1/S-specific cyclin-D2</fullName>
    </submittedName>
</protein>
<dbReference type="STRING" id="103372.F4WVT4"/>
<evidence type="ECO:0000313" key="4">
    <source>
        <dbReference type="Proteomes" id="UP000007755"/>
    </source>
</evidence>
<name>F4WVT4_ACREC</name>
<reference evidence="3" key="1">
    <citation type="submission" date="2011-02" db="EMBL/GenBank/DDBJ databases">
        <title>The genome of the leaf-cutting ant Acromyrmex echinatior suggests key adaptations to social evolution and fungus farming.</title>
        <authorList>
            <person name="Nygaard S."/>
            <person name="Zhang G."/>
        </authorList>
    </citation>
    <scope>NUCLEOTIDE SEQUENCE</scope>
</reference>
<dbReference type="OrthoDB" id="306099at2759"/>
<feature type="compositionally biased region" description="Basic residues" evidence="1">
    <location>
        <begin position="66"/>
        <end position="76"/>
    </location>
</feature>
<proteinExistence type="predicted"/>